<dbReference type="InterPro" id="IPR020891">
    <property type="entry name" value="UPF0758_CS"/>
</dbReference>
<keyword evidence="4" id="KW-0862">Zinc</keyword>
<dbReference type="SUPFAM" id="SSF102712">
    <property type="entry name" value="JAB1/MPN domain"/>
    <property type="match status" value="1"/>
</dbReference>
<dbReference type="SUPFAM" id="SSF47781">
    <property type="entry name" value="RuvA domain 2-like"/>
    <property type="match status" value="1"/>
</dbReference>
<dbReference type="NCBIfam" id="TIGR00608">
    <property type="entry name" value="radc"/>
    <property type="match status" value="1"/>
</dbReference>
<keyword evidence="1" id="KW-0645">Protease</keyword>
<dbReference type="RefSeq" id="WP_236864725.1">
    <property type="nucleotide sequence ID" value="NZ_AP025225.1"/>
</dbReference>
<dbReference type="Gene3D" id="3.40.140.10">
    <property type="entry name" value="Cytidine Deaminase, domain 2"/>
    <property type="match status" value="1"/>
</dbReference>
<name>A0ABN6L3C9_9PROT</name>
<dbReference type="InterPro" id="IPR010994">
    <property type="entry name" value="RuvA_2-like"/>
</dbReference>
<dbReference type="Proteomes" id="UP001320209">
    <property type="component" value="Chromosome"/>
</dbReference>
<feature type="domain" description="MPN" evidence="7">
    <location>
        <begin position="139"/>
        <end position="261"/>
    </location>
</feature>
<keyword evidence="2" id="KW-0479">Metal-binding</keyword>
<gene>
    <name evidence="8" type="ORF">HYD_5260</name>
</gene>
<dbReference type="NCBIfam" id="NF000642">
    <property type="entry name" value="PRK00024.1"/>
    <property type="match status" value="1"/>
</dbReference>
<evidence type="ECO:0000256" key="1">
    <source>
        <dbReference type="ARBA" id="ARBA00022670"/>
    </source>
</evidence>
<evidence type="ECO:0000256" key="3">
    <source>
        <dbReference type="ARBA" id="ARBA00022801"/>
    </source>
</evidence>
<evidence type="ECO:0000256" key="4">
    <source>
        <dbReference type="ARBA" id="ARBA00022833"/>
    </source>
</evidence>
<dbReference type="PANTHER" id="PTHR30471">
    <property type="entry name" value="DNA REPAIR PROTEIN RADC"/>
    <property type="match status" value="1"/>
</dbReference>
<evidence type="ECO:0000313" key="8">
    <source>
        <dbReference type="EMBL" id="BDB96393.1"/>
    </source>
</evidence>
<dbReference type="EMBL" id="AP025225">
    <property type="protein sequence ID" value="BDB96393.1"/>
    <property type="molecule type" value="Genomic_DNA"/>
</dbReference>
<keyword evidence="9" id="KW-1185">Reference proteome</keyword>
<dbReference type="CDD" id="cd08071">
    <property type="entry name" value="MPN_DUF2466"/>
    <property type="match status" value="1"/>
</dbReference>
<reference evidence="8" key="1">
    <citation type="submission" date="2021-10" db="EMBL/GenBank/DDBJ databases">
        <title>Genome Sequence of The Candidatus Hydrogeosomobacter endosymbioticus, an Intracellular Bacterial Symbiont of the Anaerobic Ciliate GW7.</title>
        <authorList>
            <person name="Shiohama Y."/>
            <person name="Shinzato N."/>
        </authorList>
    </citation>
    <scope>NUCLEOTIDE SEQUENCE [LARGE SCALE GENOMIC DNA]</scope>
    <source>
        <strain evidence="8">200920</strain>
    </source>
</reference>
<dbReference type="PANTHER" id="PTHR30471:SF3">
    <property type="entry name" value="UPF0758 PROTEIN YEES-RELATED"/>
    <property type="match status" value="1"/>
</dbReference>
<protein>
    <submittedName>
        <fullName evidence="8">DNA repair protein RadC</fullName>
    </submittedName>
</protein>
<accession>A0ABN6L3C9</accession>
<organism evidence="8 9">
    <name type="scientific">Candidatus Hydrogenosomobacter endosymbioticus</name>
    <dbReference type="NCBI Taxonomy" id="2558174"/>
    <lineage>
        <taxon>Bacteria</taxon>
        <taxon>Pseudomonadati</taxon>
        <taxon>Pseudomonadota</taxon>
        <taxon>Alphaproteobacteria</taxon>
        <taxon>Holosporales</taxon>
        <taxon>Holosporaceae</taxon>
        <taxon>Candidatus Hydrogenosomobacter</taxon>
    </lineage>
</organism>
<evidence type="ECO:0000256" key="6">
    <source>
        <dbReference type="RuleBase" id="RU003797"/>
    </source>
</evidence>
<evidence type="ECO:0000259" key="7">
    <source>
        <dbReference type="PROSITE" id="PS50249"/>
    </source>
</evidence>
<evidence type="ECO:0000313" key="9">
    <source>
        <dbReference type="Proteomes" id="UP001320209"/>
    </source>
</evidence>
<sequence length="263" mass="29329">MTVSDVCNEVGGLFADQETPGHGDISEFGEATLFPVARSQKKPHYLGHRRRLRERFLKAPRSVPDYEVLEMALYLAYPRKDVKPLAKDLLDKFGSLQRVVSASIAQLHELGATGAAPAFALLKELSRRLAEEEIRSAPLLNNSERVVNYCRITMAHLPVEQFCIMFLDKKYYLISDEAQSLGTIDQTSLYPREVMKRALELNAVGVIMVHNHPSGDPSPSNADIEITKLLSISLAAAGIKILDHFIIGKYAHFSFRENALLPV</sequence>
<dbReference type="InterPro" id="IPR025657">
    <property type="entry name" value="RadC_JAB"/>
</dbReference>
<dbReference type="InterPro" id="IPR037518">
    <property type="entry name" value="MPN"/>
</dbReference>
<comment type="similarity">
    <text evidence="6">Belongs to the UPF0758 family.</text>
</comment>
<evidence type="ECO:0000256" key="2">
    <source>
        <dbReference type="ARBA" id="ARBA00022723"/>
    </source>
</evidence>
<proteinExistence type="inferred from homology"/>
<dbReference type="PROSITE" id="PS01302">
    <property type="entry name" value="UPF0758"/>
    <property type="match status" value="1"/>
</dbReference>
<dbReference type="Pfam" id="PF04002">
    <property type="entry name" value="RadC"/>
    <property type="match status" value="1"/>
</dbReference>
<keyword evidence="3" id="KW-0378">Hydrolase</keyword>
<keyword evidence="5" id="KW-0482">Metalloprotease</keyword>
<dbReference type="InterPro" id="IPR001405">
    <property type="entry name" value="UPF0758"/>
</dbReference>
<dbReference type="PROSITE" id="PS50249">
    <property type="entry name" value="MPN"/>
    <property type="match status" value="1"/>
</dbReference>
<evidence type="ECO:0000256" key="5">
    <source>
        <dbReference type="ARBA" id="ARBA00023049"/>
    </source>
</evidence>